<dbReference type="Proteomes" id="UP000237968">
    <property type="component" value="Unassembled WGS sequence"/>
</dbReference>
<feature type="domain" description="GST N-terminal" evidence="1">
    <location>
        <begin position="3"/>
        <end position="81"/>
    </location>
</feature>
<proteinExistence type="predicted"/>
<dbReference type="GO" id="GO:0004364">
    <property type="term" value="F:glutathione transferase activity"/>
    <property type="evidence" value="ECO:0007669"/>
    <property type="project" value="TreeGrafter"/>
</dbReference>
<dbReference type="PROSITE" id="PS50404">
    <property type="entry name" value="GST_NTER"/>
    <property type="match status" value="1"/>
</dbReference>
<gene>
    <name evidence="3" type="ORF">ENSA5_06470</name>
</gene>
<dbReference type="SUPFAM" id="SSF47616">
    <property type="entry name" value="GST C-terminal domain-like"/>
    <property type="match status" value="1"/>
</dbReference>
<dbReference type="InterPro" id="IPR050213">
    <property type="entry name" value="GST_superfamily"/>
</dbReference>
<dbReference type="SUPFAM" id="SSF52833">
    <property type="entry name" value="Thioredoxin-like"/>
    <property type="match status" value="1"/>
</dbReference>
<dbReference type="Gene3D" id="3.40.30.10">
    <property type="entry name" value="Glutaredoxin"/>
    <property type="match status" value="1"/>
</dbReference>
<evidence type="ECO:0000259" key="2">
    <source>
        <dbReference type="PROSITE" id="PS50405"/>
    </source>
</evidence>
<accession>A0A2S9YHX8</accession>
<dbReference type="RefSeq" id="WP_106390101.1">
    <property type="nucleotide sequence ID" value="NZ_PVNK01000033.1"/>
</dbReference>
<dbReference type="InterPro" id="IPR004046">
    <property type="entry name" value="GST_C"/>
</dbReference>
<dbReference type="SFLD" id="SFLDG00363">
    <property type="entry name" value="AMPS_(cytGST):_Alpha-__Mu-__Pi"/>
    <property type="match status" value="1"/>
</dbReference>
<dbReference type="CDD" id="cd03039">
    <property type="entry name" value="GST_N_Sigma_like"/>
    <property type="match status" value="1"/>
</dbReference>
<dbReference type="AlphaFoldDB" id="A0A2S9YHX8"/>
<organism evidence="3 4">
    <name type="scientific">Enhygromyxa salina</name>
    <dbReference type="NCBI Taxonomy" id="215803"/>
    <lineage>
        <taxon>Bacteria</taxon>
        <taxon>Pseudomonadati</taxon>
        <taxon>Myxococcota</taxon>
        <taxon>Polyangia</taxon>
        <taxon>Nannocystales</taxon>
        <taxon>Nannocystaceae</taxon>
        <taxon>Enhygromyxa</taxon>
    </lineage>
</organism>
<dbReference type="PANTHER" id="PTHR11571:SF252">
    <property type="entry name" value="GLUTATHIONE S-TRANSFERASE"/>
    <property type="match status" value="1"/>
</dbReference>
<evidence type="ECO:0000259" key="1">
    <source>
        <dbReference type="PROSITE" id="PS50404"/>
    </source>
</evidence>
<dbReference type="Pfam" id="PF14497">
    <property type="entry name" value="GST_C_3"/>
    <property type="match status" value="1"/>
</dbReference>
<dbReference type="InterPro" id="IPR040079">
    <property type="entry name" value="Glutathione_S-Trfase"/>
</dbReference>
<dbReference type="PROSITE" id="PS50405">
    <property type="entry name" value="GST_CTER"/>
    <property type="match status" value="1"/>
</dbReference>
<feature type="domain" description="GST C-terminal" evidence="2">
    <location>
        <begin position="83"/>
        <end position="205"/>
    </location>
</feature>
<dbReference type="InterPro" id="IPR036249">
    <property type="entry name" value="Thioredoxin-like_sf"/>
</dbReference>
<evidence type="ECO:0008006" key="5">
    <source>
        <dbReference type="Google" id="ProtNLM"/>
    </source>
</evidence>
<dbReference type="SFLD" id="SFLDG01205">
    <property type="entry name" value="AMPS.1"/>
    <property type="match status" value="1"/>
</dbReference>
<dbReference type="InterPro" id="IPR004045">
    <property type="entry name" value="Glutathione_S-Trfase_N"/>
</dbReference>
<keyword evidence="4" id="KW-1185">Reference proteome</keyword>
<dbReference type="PANTHER" id="PTHR11571">
    <property type="entry name" value="GLUTATHIONE S-TRANSFERASE"/>
    <property type="match status" value="1"/>
</dbReference>
<dbReference type="InterPro" id="IPR036282">
    <property type="entry name" value="Glutathione-S-Trfase_C_sf"/>
</dbReference>
<reference evidence="3 4" key="1">
    <citation type="submission" date="2018-03" db="EMBL/GenBank/DDBJ databases">
        <title>Draft Genome Sequences of the Obligatory Marine Myxobacteria Enhygromyxa salina SWB005.</title>
        <authorList>
            <person name="Poehlein A."/>
            <person name="Moghaddam J.A."/>
            <person name="Harms H."/>
            <person name="Alanjari M."/>
            <person name="Koenig G.M."/>
            <person name="Daniel R."/>
            <person name="Schaeberle T.F."/>
        </authorList>
    </citation>
    <scope>NUCLEOTIDE SEQUENCE [LARGE SCALE GENOMIC DNA]</scope>
    <source>
        <strain evidence="3 4">SWB005</strain>
    </source>
</reference>
<evidence type="ECO:0000313" key="3">
    <source>
        <dbReference type="EMBL" id="PRQ04642.1"/>
    </source>
</evidence>
<dbReference type="InterPro" id="IPR010987">
    <property type="entry name" value="Glutathione-S-Trfase_C-like"/>
</dbReference>
<dbReference type="SFLD" id="SFLDS00019">
    <property type="entry name" value="Glutathione_Transferase_(cytos"/>
    <property type="match status" value="1"/>
</dbReference>
<dbReference type="EMBL" id="PVNK01000033">
    <property type="protein sequence ID" value="PRQ04642.1"/>
    <property type="molecule type" value="Genomic_DNA"/>
</dbReference>
<dbReference type="Pfam" id="PF02798">
    <property type="entry name" value="GST_N"/>
    <property type="match status" value="1"/>
</dbReference>
<dbReference type="OrthoDB" id="9797500at2"/>
<evidence type="ECO:0000313" key="4">
    <source>
        <dbReference type="Proteomes" id="UP000237968"/>
    </source>
</evidence>
<sequence length="205" mass="22679">MTKPKVTYFDFPGSRGEEVRLALHLTGVEFEDNRIKGPSWAELKPTTPFGSLPVFEVPGRPPLAQVNAILVLIGREHGLHPSDNWEAARHEALMCAVEELRGTVAPVLRIKDPEESRAAREELATGYLPSWGGYVERQLAQLSDGPFVAGADISVVDLKLHMASKWFSSGTVDHVPTDVFADYPRLTGVEKAVKEHPKIVAWYAR</sequence>
<dbReference type="Gene3D" id="1.20.1050.10">
    <property type="match status" value="1"/>
</dbReference>
<comment type="caution">
    <text evidence="3">The sequence shown here is derived from an EMBL/GenBank/DDBJ whole genome shotgun (WGS) entry which is preliminary data.</text>
</comment>
<protein>
    <recommendedName>
        <fullName evidence="5">Glutathione S-transferase</fullName>
    </recommendedName>
</protein>
<name>A0A2S9YHX8_9BACT</name>
<dbReference type="GO" id="GO:0006749">
    <property type="term" value="P:glutathione metabolic process"/>
    <property type="evidence" value="ECO:0007669"/>
    <property type="project" value="TreeGrafter"/>
</dbReference>